<accession>M1ZJ56</accession>
<dbReference type="OrthoDB" id="5844891at2759"/>
<sequence>MQYISSGRLLTNLTASVSSLNRRPSLNFSTDHHHNLEIFVV</sequence>
<gene>
    <name evidence="1" type="ORF">CELE_Y44A6D.7</name>
    <name evidence="1 3" type="ORF">Y44A6D.7</name>
</gene>
<reference evidence="1 2" key="1">
    <citation type="journal article" date="1998" name="Science">
        <title>Genome sequence of the nematode C. elegans: a platform for investigating biology.</title>
        <authorList>
            <consortium name="The C. elegans sequencing consortium"/>
            <person name="Sulson J.E."/>
            <person name="Waterston R."/>
        </authorList>
    </citation>
    <scope>NUCLEOTIDE SEQUENCE [LARGE SCALE GENOMIC DNA]</scope>
    <source>
        <strain evidence="1 2">Bristol N2</strain>
    </source>
</reference>
<dbReference type="Proteomes" id="UP000001940">
    <property type="component" value="Chromosome V"/>
</dbReference>
<dbReference type="GeneID" id="6418804"/>
<organism evidence="1 2">
    <name type="scientific">Caenorhabditis elegans</name>
    <dbReference type="NCBI Taxonomy" id="6239"/>
    <lineage>
        <taxon>Eukaryota</taxon>
        <taxon>Metazoa</taxon>
        <taxon>Ecdysozoa</taxon>
        <taxon>Nematoda</taxon>
        <taxon>Chromadorea</taxon>
        <taxon>Rhabditida</taxon>
        <taxon>Rhabditina</taxon>
        <taxon>Rhabditomorpha</taxon>
        <taxon>Rhabditoidea</taxon>
        <taxon>Rhabditidae</taxon>
        <taxon>Peloderinae</taxon>
        <taxon>Caenorhabditis</taxon>
    </lineage>
</organism>
<dbReference type="EMBL" id="BX284605">
    <property type="protein sequence ID" value="CCU83348.1"/>
    <property type="molecule type" value="Genomic_DNA"/>
</dbReference>
<proteinExistence type="predicted"/>
<dbReference type="CTD" id="6418804"/>
<dbReference type="AlphaFoldDB" id="M1ZJ56"/>
<name>M1ZJ56_CAEEL</name>
<keyword evidence="2" id="KW-1185">Reference proteome</keyword>
<evidence type="ECO:0000313" key="3">
    <source>
        <dbReference type="WormBase" id="Y44A6D.7b"/>
    </source>
</evidence>
<evidence type="ECO:0000313" key="2">
    <source>
        <dbReference type="Proteomes" id="UP000001940"/>
    </source>
</evidence>
<dbReference type="RefSeq" id="NP_001294739.1">
    <property type="nucleotide sequence ID" value="NM_001307810.1"/>
</dbReference>
<protein>
    <submittedName>
        <fullName evidence="1">Bm594</fullName>
    </submittedName>
</protein>
<dbReference type="ExpressionAtlas" id="M1ZJ56">
    <property type="expression patterns" value="baseline"/>
</dbReference>
<dbReference type="Bgee" id="WBGene00077681">
    <property type="expression patterns" value="Expressed in larva and 1 other cell type or tissue"/>
</dbReference>
<dbReference type="WormBase" id="Y44A6D.7b">
    <property type="protein sequence ID" value="CE48337"/>
    <property type="gene ID" value="WBGene00077681"/>
</dbReference>
<evidence type="ECO:0000313" key="1">
    <source>
        <dbReference type="EMBL" id="CCU83348.1"/>
    </source>
</evidence>
<dbReference type="SMR" id="M1ZJ56"/>
<dbReference type="HOGENOM" id="CLU_2123287_0_0_1"/>
<dbReference type="AGR" id="WB:WBGene00077681"/>